<keyword evidence="8" id="KW-1185">Reference proteome</keyword>
<dbReference type="GO" id="GO:0003735">
    <property type="term" value="F:structural constituent of ribosome"/>
    <property type="evidence" value="ECO:0007669"/>
    <property type="project" value="InterPro"/>
</dbReference>
<evidence type="ECO:0000256" key="4">
    <source>
        <dbReference type="ARBA" id="ARBA00035178"/>
    </source>
</evidence>
<accession>A0A7L9RVT6</accession>
<dbReference type="InterPro" id="IPR002677">
    <property type="entry name" value="Ribosomal_bL32"/>
</dbReference>
<organism evidence="7 8">
    <name type="scientific">Candidatus Bodocaedibacter vickermanii</name>
    <dbReference type="NCBI Taxonomy" id="2741701"/>
    <lineage>
        <taxon>Bacteria</taxon>
        <taxon>Pseudomonadati</taxon>
        <taxon>Pseudomonadota</taxon>
        <taxon>Alphaproteobacteria</taxon>
        <taxon>Holosporales</taxon>
        <taxon>Candidatus Paracaedibacteraceae</taxon>
        <taxon>Candidatus Bodocaedibacter</taxon>
    </lineage>
</organism>
<evidence type="ECO:0000256" key="6">
    <source>
        <dbReference type="SAM" id="MobiDB-lite"/>
    </source>
</evidence>
<reference evidence="7 8" key="1">
    <citation type="submission" date="2020-06" db="EMBL/GenBank/DDBJ databases">
        <title>The endosymbiont of the kinetoplastid Bodo saltans is a Paracaedibacter-like alpha-proteobacterium possessing a putative toxin-antitoxin system.</title>
        <authorList>
            <person name="Midha S."/>
            <person name="Rigden D.J."/>
            <person name="Siozios S."/>
            <person name="Hurst G.D.D."/>
            <person name="Jackson A.P."/>
        </authorList>
    </citation>
    <scope>NUCLEOTIDE SEQUENCE [LARGE SCALE GENOMIC DNA]</scope>
    <source>
        <strain evidence="7">Lake Konstanz</strain>
    </source>
</reference>
<dbReference type="GO" id="GO:0006412">
    <property type="term" value="P:translation"/>
    <property type="evidence" value="ECO:0007669"/>
    <property type="project" value="UniProtKB-UniRule"/>
</dbReference>
<protein>
    <recommendedName>
        <fullName evidence="4 5">Large ribosomal subunit protein bL32</fullName>
    </recommendedName>
</protein>
<dbReference type="AlphaFoldDB" id="A0A7L9RVT6"/>
<feature type="region of interest" description="Disordered" evidence="6">
    <location>
        <begin position="1"/>
        <end position="20"/>
    </location>
</feature>
<evidence type="ECO:0000256" key="3">
    <source>
        <dbReference type="ARBA" id="ARBA00023274"/>
    </source>
</evidence>
<evidence type="ECO:0000256" key="1">
    <source>
        <dbReference type="ARBA" id="ARBA00008560"/>
    </source>
</evidence>
<proteinExistence type="inferred from homology"/>
<keyword evidence="3 5" id="KW-0687">Ribonucleoprotein</keyword>
<dbReference type="HAMAP" id="MF_00340">
    <property type="entry name" value="Ribosomal_bL32"/>
    <property type="match status" value="1"/>
</dbReference>
<gene>
    <name evidence="5 7" type="primary">rpmF</name>
    <name evidence="7" type="ORF">CPBP_01252</name>
</gene>
<evidence type="ECO:0000256" key="2">
    <source>
        <dbReference type="ARBA" id="ARBA00022980"/>
    </source>
</evidence>
<dbReference type="InterPro" id="IPR044957">
    <property type="entry name" value="Ribosomal_bL32_bact"/>
</dbReference>
<dbReference type="InterPro" id="IPR011332">
    <property type="entry name" value="Ribosomal_zn-bd"/>
</dbReference>
<evidence type="ECO:0000313" key="8">
    <source>
        <dbReference type="Proteomes" id="UP000594001"/>
    </source>
</evidence>
<dbReference type="Gene3D" id="1.20.5.640">
    <property type="entry name" value="Single helix bin"/>
    <property type="match status" value="1"/>
</dbReference>
<dbReference type="GO" id="GO:0015934">
    <property type="term" value="C:large ribosomal subunit"/>
    <property type="evidence" value="ECO:0007669"/>
    <property type="project" value="InterPro"/>
</dbReference>
<dbReference type="RefSeq" id="WP_350332002.1">
    <property type="nucleotide sequence ID" value="NZ_CP054719.1"/>
</dbReference>
<dbReference type="Pfam" id="PF01783">
    <property type="entry name" value="Ribosomal_L32p"/>
    <property type="match status" value="1"/>
</dbReference>
<dbReference type="PANTHER" id="PTHR35534">
    <property type="entry name" value="50S RIBOSOMAL PROTEIN L32"/>
    <property type="match status" value="1"/>
</dbReference>
<dbReference type="Proteomes" id="UP000594001">
    <property type="component" value="Chromosome"/>
</dbReference>
<dbReference type="EMBL" id="CP054719">
    <property type="protein sequence ID" value="QOL20458.1"/>
    <property type="molecule type" value="Genomic_DNA"/>
</dbReference>
<dbReference type="KEGG" id="pbal:CPBP_01252"/>
<comment type="similarity">
    <text evidence="1 5">Belongs to the bacterial ribosomal protein bL32 family.</text>
</comment>
<dbReference type="PANTHER" id="PTHR35534:SF1">
    <property type="entry name" value="LARGE RIBOSOMAL SUBUNIT PROTEIN BL32"/>
    <property type="match status" value="1"/>
</dbReference>
<dbReference type="NCBIfam" id="TIGR01031">
    <property type="entry name" value="rpmF_bact"/>
    <property type="match status" value="1"/>
</dbReference>
<name>A0A7L9RVT6_9PROT</name>
<sequence>MAVPKRKVSRSRRNMRRAHDRLKPINLAECNNCGSKKLPHHICASCGVYDGRQVFQRPEVEKTA</sequence>
<keyword evidence="2 5" id="KW-0689">Ribosomal protein</keyword>
<evidence type="ECO:0000256" key="5">
    <source>
        <dbReference type="HAMAP-Rule" id="MF_00340"/>
    </source>
</evidence>
<dbReference type="SUPFAM" id="SSF57829">
    <property type="entry name" value="Zn-binding ribosomal proteins"/>
    <property type="match status" value="1"/>
</dbReference>
<evidence type="ECO:0000313" key="7">
    <source>
        <dbReference type="EMBL" id="QOL20458.1"/>
    </source>
</evidence>